<keyword evidence="7" id="KW-0479">Metal-binding</keyword>
<gene>
    <name evidence="7" type="primary">aroK</name>
    <name evidence="8" type="ORF">JL102_02795</name>
</gene>
<comment type="subunit">
    <text evidence="7">Monomer.</text>
</comment>
<comment type="function">
    <text evidence="7">Catalyzes the specific phosphorylation of the 3-hydroxyl group of shikimic acid using ATP as a cosubstrate.</text>
</comment>
<dbReference type="PANTHER" id="PTHR21087:SF16">
    <property type="entry name" value="SHIKIMATE KINASE 1, CHLOROPLASTIC"/>
    <property type="match status" value="1"/>
</dbReference>
<dbReference type="SUPFAM" id="SSF52540">
    <property type="entry name" value="P-loop containing nucleoside triphosphate hydrolases"/>
    <property type="match status" value="1"/>
</dbReference>
<dbReference type="EMBL" id="JAESIY010000001">
    <property type="protein sequence ID" value="MBL3655042.1"/>
    <property type="molecule type" value="Genomic_DNA"/>
</dbReference>
<feature type="binding site" evidence="7">
    <location>
        <position position="145"/>
    </location>
    <ligand>
        <name>substrate</name>
    </ligand>
</feature>
<proteinExistence type="inferred from homology"/>
<organism evidence="8 9">
    <name type="scientific">Fulvivirga sediminis</name>
    <dbReference type="NCBI Taxonomy" id="2803949"/>
    <lineage>
        <taxon>Bacteria</taxon>
        <taxon>Pseudomonadati</taxon>
        <taxon>Bacteroidota</taxon>
        <taxon>Cytophagia</taxon>
        <taxon>Cytophagales</taxon>
        <taxon>Fulvivirgaceae</taxon>
        <taxon>Fulvivirga</taxon>
    </lineage>
</organism>
<evidence type="ECO:0000256" key="4">
    <source>
        <dbReference type="ARBA" id="ARBA00022777"/>
    </source>
</evidence>
<keyword evidence="3 7" id="KW-0547">Nucleotide-binding</keyword>
<name>A0A937F523_9BACT</name>
<dbReference type="InterPro" id="IPR000623">
    <property type="entry name" value="Shikimate_kinase/TSH1"/>
</dbReference>
<keyword evidence="4 7" id="KW-0418">Kinase</keyword>
<dbReference type="EC" id="2.7.1.71" evidence="7"/>
<feature type="binding site" evidence="7">
    <location>
        <begin position="15"/>
        <end position="20"/>
    </location>
    <ligand>
        <name>ATP</name>
        <dbReference type="ChEBI" id="CHEBI:30616"/>
    </ligand>
</feature>
<keyword evidence="9" id="KW-1185">Reference proteome</keyword>
<evidence type="ECO:0000256" key="5">
    <source>
        <dbReference type="ARBA" id="ARBA00022840"/>
    </source>
</evidence>
<dbReference type="GO" id="GO:0009073">
    <property type="term" value="P:aromatic amino acid family biosynthetic process"/>
    <property type="evidence" value="ECO:0007669"/>
    <property type="project" value="UniProtKB-KW"/>
</dbReference>
<evidence type="ECO:0000256" key="2">
    <source>
        <dbReference type="ARBA" id="ARBA00022679"/>
    </source>
</evidence>
<protein>
    <recommendedName>
        <fullName evidence="7">Shikimate kinase</fullName>
        <shortName evidence="7">SK</shortName>
        <ecNumber evidence="7">2.7.1.71</ecNumber>
    </recommendedName>
</protein>
<keyword evidence="7" id="KW-0963">Cytoplasm</keyword>
<dbReference type="GO" id="GO:0005829">
    <property type="term" value="C:cytosol"/>
    <property type="evidence" value="ECO:0007669"/>
    <property type="project" value="TreeGrafter"/>
</dbReference>
<keyword evidence="7" id="KW-0460">Magnesium</keyword>
<dbReference type="Proteomes" id="UP000659388">
    <property type="component" value="Unassembled WGS sequence"/>
</dbReference>
<comment type="subcellular location">
    <subcellularLocation>
        <location evidence="7">Cytoplasm</location>
    </subcellularLocation>
</comment>
<dbReference type="AlphaFoldDB" id="A0A937F523"/>
<evidence type="ECO:0000313" key="8">
    <source>
        <dbReference type="EMBL" id="MBL3655042.1"/>
    </source>
</evidence>
<evidence type="ECO:0000256" key="3">
    <source>
        <dbReference type="ARBA" id="ARBA00022741"/>
    </source>
</evidence>
<comment type="similarity">
    <text evidence="7">Belongs to the shikimate kinase family.</text>
</comment>
<comment type="pathway">
    <text evidence="7">Metabolic intermediate biosynthesis; chorismate biosynthesis; chorismate from D-erythrose 4-phosphate and phosphoenolpyruvate: step 5/7.</text>
</comment>
<dbReference type="CDD" id="cd00464">
    <property type="entry name" value="SK"/>
    <property type="match status" value="1"/>
</dbReference>
<dbReference type="RefSeq" id="WP_202242161.1">
    <property type="nucleotide sequence ID" value="NZ_JAESIY010000001.1"/>
</dbReference>
<dbReference type="GO" id="GO:0004765">
    <property type="term" value="F:shikimate kinase activity"/>
    <property type="evidence" value="ECO:0007669"/>
    <property type="project" value="UniProtKB-UniRule"/>
</dbReference>
<dbReference type="InterPro" id="IPR031322">
    <property type="entry name" value="Shikimate/glucono_kinase"/>
</dbReference>
<feature type="binding site" evidence="7">
    <location>
        <position position="19"/>
    </location>
    <ligand>
        <name>Mg(2+)</name>
        <dbReference type="ChEBI" id="CHEBI:18420"/>
    </ligand>
</feature>
<dbReference type="PRINTS" id="PR01100">
    <property type="entry name" value="SHIKIMTKNASE"/>
</dbReference>
<comment type="cofactor">
    <cofactor evidence="7">
        <name>Mg(2+)</name>
        <dbReference type="ChEBI" id="CHEBI:18420"/>
    </cofactor>
    <text evidence="7">Binds 1 Mg(2+) ion per subunit.</text>
</comment>
<dbReference type="Gene3D" id="3.40.50.300">
    <property type="entry name" value="P-loop containing nucleotide triphosphate hydrolases"/>
    <property type="match status" value="1"/>
</dbReference>
<dbReference type="GO" id="GO:0008652">
    <property type="term" value="P:amino acid biosynthetic process"/>
    <property type="evidence" value="ECO:0007669"/>
    <property type="project" value="UniProtKB-KW"/>
</dbReference>
<sequence>MALFNRKIVLIGMPGSGKTTVGRQLAQEMNLAFIDMDEEIVKREGRSIAEIFSADGEDYFREVENKVLQAILGGSEHCIVATGGGAPCFFDSMEVINKNGISVFIDETVEELVVRMGRGEVSKRPKLYSEKQNVNELLEELFQKRKPFYNQAGLRWSSEEGLQRLIEKIKKAD</sequence>
<keyword evidence="5 7" id="KW-0067">ATP-binding</keyword>
<dbReference type="HAMAP" id="MF_00109">
    <property type="entry name" value="Shikimate_kinase"/>
    <property type="match status" value="1"/>
</dbReference>
<comment type="caution">
    <text evidence="8">The sequence shown here is derived from an EMBL/GenBank/DDBJ whole genome shotgun (WGS) entry which is preliminary data.</text>
</comment>
<dbReference type="GO" id="GO:0000287">
    <property type="term" value="F:magnesium ion binding"/>
    <property type="evidence" value="ECO:0007669"/>
    <property type="project" value="UniProtKB-UniRule"/>
</dbReference>
<comment type="caution">
    <text evidence="7">Lacks conserved residue(s) required for the propagation of feature annotation.</text>
</comment>
<feature type="binding site" evidence="7">
    <location>
        <position position="61"/>
    </location>
    <ligand>
        <name>substrate</name>
    </ligand>
</feature>
<keyword evidence="1 7" id="KW-0028">Amino-acid biosynthesis</keyword>
<evidence type="ECO:0000256" key="6">
    <source>
        <dbReference type="ARBA" id="ARBA00023141"/>
    </source>
</evidence>
<reference evidence="8" key="1">
    <citation type="submission" date="2021-01" db="EMBL/GenBank/DDBJ databases">
        <title>Fulvivirga kasyanovii gen. nov., sp nov., a novel member of the phylum Bacteroidetes isolated from seawater in a mussel farm.</title>
        <authorList>
            <person name="Zhao L.-H."/>
            <person name="Wang Z.-J."/>
        </authorList>
    </citation>
    <scope>NUCLEOTIDE SEQUENCE</scope>
    <source>
        <strain evidence="8">2943</strain>
    </source>
</reference>
<dbReference type="GO" id="GO:0005524">
    <property type="term" value="F:ATP binding"/>
    <property type="evidence" value="ECO:0007669"/>
    <property type="project" value="UniProtKB-UniRule"/>
</dbReference>
<feature type="binding site" evidence="7">
    <location>
        <position position="124"/>
    </location>
    <ligand>
        <name>ATP</name>
        <dbReference type="ChEBI" id="CHEBI:30616"/>
    </ligand>
</feature>
<dbReference type="PANTHER" id="PTHR21087">
    <property type="entry name" value="SHIKIMATE KINASE"/>
    <property type="match status" value="1"/>
</dbReference>
<dbReference type="InterPro" id="IPR027417">
    <property type="entry name" value="P-loop_NTPase"/>
</dbReference>
<dbReference type="Pfam" id="PF01202">
    <property type="entry name" value="SKI"/>
    <property type="match status" value="1"/>
</dbReference>
<dbReference type="GO" id="GO:0009423">
    <property type="term" value="P:chorismate biosynthetic process"/>
    <property type="evidence" value="ECO:0007669"/>
    <property type="project" value="UniProtKB-UniRule"/>
</dbReference>
<feature type="binding site" evidence="7">
    <location>
        <position position="37"/>
    </location>
    <ligand>
        <name>substrate</name>
    </ligand>
</feature>
<comment type="catalytic activity">
    <reaction evidence="7">
        <text>shikimate + ATP = 3-phosphoshikimate + ADP + H(+)</text>
        <dbReference type="Rhea" id="RHEA:13121"/>
        <dbReference type="ChEBI" id="CHEBI:15378"/>
        <dbReference type="ChEBI" id="CHEBI:30616"/>
        <dbReference type="ChEBI" id="CHEBI:36208"/>
        <dbReference type="ChEBI" id="CHEBI:145989"/>
        <dbReference type="ChEBI" id="CHEBI:456216"/>
        <dbReference type="EC" id="2.7.1.71"/>
    </reaction>
</comment>
<keyword evidence="6 7" id="KW-0057">Aromatic amino acid biosynthesis</keyword>
<accession>A0A937F523</accession>
<keyword evidence="2 7" id="KW-0808">Transferase</keyword>
<evidence type="ECO:0000256" key="1">
    <source>
        <dbReference type="ARBA" id="ARBA00022605"/>
    </source>
</evidence>
<feature type="binding site" evidence="7">
    <location>
        <position position="84"/>
    </location>
    <ligand>
        <name>substrate</name>
    </ligand>
</feature>
<evidence type="ECO:0000256" key="7">
    <source>
        <dbReference type="HAMAP-Rule" id="MF_00109"/>
    </source>
</evidence>
<evidence type="ECO:0000313" key="9">
    <source>
        <dbReference type="Proteomes" id="UP000659388"/>
    </source>
</evidence>